<gene>
    <name evidence="1" type="ORF">LCMiAC02_01650</name>
</gene>
<accession>A0A481Z0P2</accession>
<dbReference type="EMBL" id="MK500407">
    <property type="protein sequence ID" value="QBK89072.1"/>
    <property type="molecule type" value="Genomic_DNA"/>
</dbReference>
<reference evidence="1" key="1">
    <citation type="journal article" date="2019" name="MBio">
        <title>Virus Genomes from Deep Sea Sediments Expand the Ocean Megavirome and Support Independent Origins of Viral Gigantism.</title>
        <authorList>
            <person name="Backstrom D."/>
            <person name="Yutin N."/>
            <person name="Jorgensen S.L."/>
            <person name="Dharamshi J."/>
            <person name="Homa F."/>
            <person name="Zaremba-Niedwiedzka K."/>
            <person name="Spang A."/>
            <person name="Wolf Y.I."/>
            <person name="Koonin E.V."/>
            <person name="Ettema T.J."/>
        </authorList>
    </citation>
    <scope>NUCLEOTIDE SEQUENCE</scope>
</reference>
<organism evidence="1">
    <name type="scientific">Mimivirus LCMiAC02</name>
    <dbReference type="NCBI Taxonomy" id="2506609"/>
    <lineage>
        <taxon>Viruses</taxon>
        <taxon>Varidnaviria</taxon>
        <taxon>Bamfordvirae</taxon>
        <taxon>Nucleocytoviricota</taxon>
        <taxon>Megaviricetes</taxon>
        <taxon>Imitervirales</taxon>
        <taxon>Mimiviridae</taxon>
        <taxon>Klosneuvirinae</taxon>
    </lineage>
</organism>
<proteinExistence type="predicted"/>
<sequence length="150" mass="18480">MNKYDKKYDYIRHNLIKTRFTCELNNLKEKKSEDNSDEDKERMDNLSQIIQAHDDKSKKTKTDIYTDFEKFEYKKKWFRIRKVYKIKKIKEFIEENFVEDVQDEIYNILIDLLNNTKKLNTKLAVEYDMDKEKIISMPIMKKEKELKKFI</sequence>
<evidence type="ECO:0000313" key="1">
    <source>
        <dbReference type="EMBL" id="QBK89072.1"/>
    </source>
</evidence>
<name>A0A481Z0P2_9VIRU</name>
<protein>
    <submittedName>
        <fullName evidence="1">Uncharacterized protein</fullName>
    </submittedName>
</protein>